<dbReference type="InterPro" id="IPR003593">
    <property type="entry name" value="AAA+_ATPase"/>
</dbReference>
<evidence type="ECO:0000256" key="5">
    <source>
        <dbReference type="ARBA" id="ARBA00022741"/>
    </source>
</evidence>
<dbReference type="GO" id="GO:0042626">
    <property type="term" value="F:ATPase-coupled transmembrane transporter activity"/>
    <property type="evidence" value="ECO:0007669"/>
    <property type="project" value="TreeGrafter"/>
</dbReference>
<comment type="similarity">
    <text evidence="2">Belongs to the ABC transporter superfamily.</text>
</comment>
<keyword evidence="3" id="KW-0813">Transport</keyword>
<dbReference type="STRING" id="1798375.A2773_06165"/>
<dbReference type="AlphaFoldDB" id="A0A1F5ZMB4"/>
<evidence type="ECO:0000259" key="9">
    <source>
        <dbReference type="PROSITE" id="PS50893"/>
    </source>
</evidence>
<dbReference type="PANTHER" id="PTHR43553">
    <property type="entry name" value="HEAVY METAL TRANSPORTER"/>
    <property type="match status" value="1"/>
</dbReference>
<dbReference type="InterPro" id="IPR050095">
    <property type="entry name" value="ECF_ABC_transporter_ATP-bd"/>
</dbReference>
<dbReference type="Proteomes" id="UP000177383">
    <property type="component" value="Unassembled WGS sequence"/>
</dbReference>
<evidence type="ECO:0000313" key="11">
    <source>
        <dbReference type="Proteomes" id="UP000177383"/>
    </source>
</evidence>
<evidence type="ECO:0000256" key="4">
    <source>
        <dbReference type="ARBA" id="ARBA00022475"/>
    </source>
</evidence>
<dbReference type="EMBL" id="MFJE01000044">
    <property type="protein sequence ID" value="OGG13630.1"/>
    <property type="molecule type" value="Genomic_DNA"/>
</dbReference>
<keyword evidence="8" id="KW-0472">Membrane</keyword>
<dbReference type="SUPFAM" id="SSF52540">
    <property type="entry name" value="P-loop containing nucleoside triphosphate hydrolases"/>
    <property type="match status" value="1"/>
</dbReference>
<evidence type="ECO:0000256" key="6">
    <source>
        <dbReference type="ARBA" id="ARBA00022840"/>
    </source>
</evidence>
<comment type="caution">
    <text evidence="10">The sequence shown here is derived from an EMBL/GenBank/DDBJ whole genome shotgun (WGS) entry which is preliminary data.</text>
</comment>
<keyword evidence="6" id="KW-0067">ATP-binding</keyword>
<evidence type="ECO:0000256" key="7">
    <source>
        <dbReference type="ARBA" id="ARBA00022967"/>
    </source>
</evidence>
<dbReference type="InterPro" id="IPR027417">
    <property type="entry name" value="P-loop_NTPase"/>
</dbReference>
<evidence type="ECO:0000256" key="8">
    <source>
        <dbReference type="ARBA" id="ARBA00023136"/>
    </source>
</evidence>
<dbReference type="FunFam" id="3.40.50.300:FF:000224">
    <property type="entry name" value="Energy-coupling factor transporter ATP-binding protein EcfA"/>
    <property type="match status" value="1"/>
</dbReference>
<keyword evidence="5" id="KW-0547">Nucleotide-binding</keyword>
<evidence type="ECO:0000256" key="1">
    <source>
        <dbReference type="ARBA" id="ARBA00004236"/>
    </source>
</evidence>
<comment type="subcellular location">
    <subcellularLocation>
        <location evidence="1">Cell membrane</location>
    </subcellularLocation>
</comment>
<evidence type="ECO:0000313" key="10">
    <source>
        <dbReference type="EMBL" id="OGG13630.1"/>
    </source>
</evidence>
<gene>
    <name evidence="10" type="ORF">A2773_06165</name>
</gene>
<proteinExistence type="inferred from homology"/>
<dbReference type="GO" id="GO:0043190">
    <property type="term" value="C:ATP-binding cassette (ABC) transporter complex"/>
    <property type="evidence" value="ECO:0007669"/>
    <property type="project" value="TreeGrafter"/>
</dbReference>
<evidence type="ECO:0000256" key="2">
    <source>
        <dbReference type="ARBA" id="ARBA00005417"/>
    </source>
</evidence>
<name>A0A1F5ZMB4_9BACT</name>
<dbReference type="PANTHER" id="PTHR43553:SF24">
    <property type="entry name" value="ENERGY-COUPLING FACTOR TRANSPORTER ATP-BINDING PROTEIN ECFA1"/>
    <property type="match status" value="1"/>
</dbReference>
<dbReference type="PROSITE" id="PS00211">
    <property type="entry name" value="ABC_TRANSPORTER_1"/>
    <property type="match status" value="1"/>
</dbReference>
<dbReference type="GO" id="GO:0005524">
    <property type="term" value="F:ATP binding"/>
    <property type="evidence" value="ECO:0007669"/>
    <property type="project" value="UniProtKB-KW"/>
</dbReference>
<dbReference type="InterPro" id="IPR003439">
    <property type="entry name" value="ABC_transporter-like_ATP-bd"/>
</dbReference>
<feature type="domain" description="ABC transporter" evidence="9">
    <location>
        <begin position="5"/>
        <end position="240"/>
    </location>
</feature>
<dbReference type="CDD" id="cd03225">
    <property type="entry name" value="ABC_cobalt_CbiO_domain1"/>
    <property type="match status" value="1"/>
</dbReference>
<dbReference type="InterPro" id="IPR015856">
    <property type="entry name" value="ABC_transpr_CbiO/EcfA_su"/>
</dbReference>
<dbReference type="SMART" id="SM00382">
    <property type="entry name" value="AAA"/>
    <property type="match status" value="1"/>
</dbReference>
<dbReference type="PROSITE" id="PS50893">
    <property type="entry name" value="ABC_TRANSPORTER_2"/>
    <property type="match status" value="1"/>
</dbReference>
<accession>A0A1F5ZMB4</accession>
<dbReference type="Gene3D" id="3.40.50.300">
    <property type="entry name" value="P-loop containing nucleotide triphosphate hydrolases"/>
    <property type="match status" value="1"/>
</dbReference>
<reference evidence="10 11" key="1">
    <citation type="journal article" date="2016" name="Nat. Commun.">
        <title>Thousands of microbial genomes shed light on interconnected biogeochemical processes in an aquifer system.</title>
        <authorList>
            <person name="Anantharaman K."/>
            <person name="Brown C.T."/>
            <person name="Hug L.A."/>
            <person name="Sharon I."/>
            <person name="Castelle C.J."/>
            <person name="Probst A.J."/>
            <person name="Thomas B.C."/>
            <person name="Singh A."/>
            <person name="Wilkins M.J."/>
            <person name="Karaoz U."/>
            <person name="Brodie E.L."/>
            <person name="Williams K.H."/>
            <person name="Hubbard S.S."/>
            <person name="Banfield J.F."/>
        </authorList>
    </citation>
    <scope>NUCLEOTIDE SEQUENCE [LARGE SCALE GENOMIC DNA]</scope>
</reference>
<protein>
    <recommendedName>
        <fullName evidence="9">ABC transporter domain-containing protein</fullName>
    </recommendedName>
</protein>
<dbReference type="Pfam" id="PF00005">
    <property type="entry name" value="ABC_tran"/>
    <property type="match status" value="1"/>
</dbReference>
<keyword evidence="7" id="KW-1278">Translocase</keyword>
<keyword evidence="4" id="KW-1003">Cell membrane</keyword>
<dbReference type="GO" id="GO:0016887">
    <property type="term" value="F:ATP hydrolysis activity"/>
    <property type="evidence" value="ECO:0007669"/>
    <property type="project" value="InterPro"/>
</dbReference>
<evidence type="ECO:0000256" key="3">
    <source>
        <dbReference type="ARBA" id="ARBA00022448"/>
    </source>
</evidence>
<organism evidence="10 11">
    <name type="scientific">Candidatus Gottesmanbacteria bacterium RIFCSPHIGHO2_01_FULL_39_10</name>
    <dbReference type="NCBI Taxonomy" id="1798375"/>
    <lineage>
        <taxon>Bacteria</taxon>
        <taxon>Candidatus Gottesmaniibacteriota</taxon>
    </lineage>
</organism>
<dbReference type="InterPro" id="IPR017871">
    <property type="entry name" value="ABC_transporter-like_CS"/>
</dbReference>
<sequence>MDNGIILKNVSFAYNHSSVLRNINLEIPRGEFLGIIGLNGSGKTTLTYLLNGLIPHVIKGNLTGSVLVDGFDTKAKDITFLTKNVGMVFQNPDFSLFNLTVKEEILFGLKNFGLNTSDENIKKALQVVGLENFHDRDPQSLSFGEKQKVNLASVLALDTPYMVLDEPSAMLDYQSSQELYEILLRLNKKGKTIIVVEHDTDLLWMYAQNIMVLDKGTCLLRGDTEKSLLEKEVLTKLGIKFPNINFKRKNNVKRNN</sequence>